<comment type="caution">
    <text evidence="1">The sequence shown here is derived from an EMBL/GenBank/DDBJ whole genome shotgun (WGS) entry which is preliminary data.</text>
</comment>
<dbReference type="Proteomes" id="UP000821853">
    <property type="component" value="Unassembled WGS sequence"/>
</dbReference>
<protein>
    <submittedName>
        <fullName evidence="1">Uncharacterized protein</fullName>
    </submittedName>
</protein>
<gene>
    <name evidence="1" type="ORF">HPB48_000767</name>
</gene>
<sequence>MAAAIPWCKGQEGDRIVVNDKQGTLIYSTPNGDDANKMLAPNSIKLDGKEYEVTTYMEAPQSSGKGVVHGLDVRLSEKELE</sequence>
<evidence type="ECO:0000313" key="1">
    <source>
        <dbReference type="EMBL" id="KAH9378566.1"/>
    </source>
</evidence>
<organism evidence="1 2">
    <name type="scientific">Haemaphysalis longicornis</name>
    <name type="common">Bush tick</name>
    <dbReference type="NCBI Taxonomy" id="44386"/>
    <lineage>
        <taxon>Eukaryota</taxon>
        <taxon>Metazoa</taxon>
        <taxon>Ecdysozoa</taxon>
        <taxon>Arthropoda</taxon>
        <taxon>Chelicerata</taxon>
        <taxon>Arachnida</taxon>
        <taxon>Acari</taxon>
        <taxon>Parasitiformes</taxon>
        <taxon>Ixodida</taxon>
        <taxon>Ixodoidea</taxon>
        <taxon>Ixodidae</taxon>
        <taxon>Haemaphysalinae</taxon>
        <taxon>Haemaphysalis</taxon>
    </lineage>
</organism>
<keyword evidence="2" id="KW-1185">Reference proteome</keyword>
<dbReference type="EMBL" id="JABSTR010000009">
    <property type="protein sequence ID" value="KAH9378566.1"/>
    <property type="molecule type" value="Genomic_DNA"/>
</dbReference>
<dbReference type="VEuPathDB" id="VectorBase:HLOH_050862"/>
<dbReference type="AlphaFoldDB" id="A0A9J6GJ95"/>
<name>A0A9J6GJ95_HAELO</name>
<reference evidence="1 2" key="1">
    <citation type="journal article" date="2020" name="Cell">
        <title>Large-Scale Comparative Analyses of Tick Genomes Elucidate Their Genetic Diversity and Vector Capacities.</title>
        <authorList>
            <consortium name="Tick Genome and Microbiome Consortium (TIGMIC)"/>
            <person name="Jia N."/>
            <person name="Wang J."/>
            <person name="Shi W."/>
            <person name="Du L."/>
            <person name="Sun Y."/>
            <person name="Zhan W."/>
            <person name="Jiang J.F."/>
            <person name="Wang Q."/>
            <person name="Zhang B."/>
            <person name="Ji P."/>
            <person name="Bell-Sakyi L."/>
            <person name="Cui X.M."/>
            <person name="Yuan T.T."/>
            <person name="Jiang B.G."/>
            <person name="Yang W.F."/>
            <person name="Lam T.T."/>
            <person name="Chang Q.C."/>
            <person name="Ding S.J."/>
            <person name="Wang X.J."/>
            <person name="Zhu J.G."/>
            <person name="Ruan X.D."/>
            <person name="Zhao L."/>
            <person name="Wei J.T."/>
            <person name="Ye R.Z."/>
            <person name="Que T.C."/>
            <person name="Du C.H."/>
            <person name="Zhou Y.H."/>
            <person name="Cheng J.X."/>
            <person name="Dai P.F."/>
            <person name="Guo W.B."/>
            <person name="Han X.H."/>
            <person name="Huang E.J."/>
            <person name="Li L.F."/>
            <person name="Wei W."/>
            <person name="Gao Y.C."/>
            <person name="Liu J.Z."/>
            <person name="Shao H.Z."/>
            <person name="Wang X."/>
            <person name="Wang C.C."/>
            <person name="Yang T.C."/>
            <person name="Huo Q.B."/>
            <person name="Li W."/>
            <person name="Chen H.Y."/>
            <person name="Chen S.E."/>
            <person name="Zhou L.G."/>
            <person name="Ni X.B."/>
            <person name="Tian J.H."/>
            <person name="Sheng Y."/>
            <person name="Liu T."/>
            <person name="Pan Y.S."/>
            <person name="Xia L.Y."/>
            <person name="Li J."/>
            <person name="Zhao F."/>
            <person name="Cao W.C."/>
        </authorList>
    </citation>
    <scope>NUCLEOTIDE SEQUENCE [LARGE SCALE GENOMIC DNA]</scope>
    <source>
        <strain evidence="1">HaeL-2018</strain>
    </source>
</reference>
<accession>A0A9J6GJ95</accession>
<evidence type="ECO:0000313" key="2">
    <source>
        <dbReference type="Proteomes" id="UP000821853"/>
    </source>
</evidence>
<proteinExistence type="predicted"/>